<accession>A0A9Q3S2P1</accession>
<keyword evidence="2" id="KW-0472">Membrane</keyword>
<gene>
    <name evidence="3" type="ORF">KUV31_11160</name>
</gene>
<keyword evidence="2" id="KW-0812">Transmembrane</keyword>
<feature type="compositionally biased region" description="Basic and acidic residues" evidence="1">
    <location>
        <begin position="1"/>
        <end position="14"/>
    </location>
</feature>
<evidence type="ECO:0008006" key="5">
    <source>
        <dbReference type="Google" id="ProtNLM"/>
    </source>
</evidence>
<reference evidence="3" key="1">
    <citation type="submission" date="2021-06" db="EMBL/GenBank/DDBJ databases">
        <title>50 bacteria genomes isolated from Dapeng, Shenzhen, China.</title>
        <authorList>
            <person name="Zheng W."/>
            <person name="Yu S."/>
            <person name="Huang Y."/>
        </authorList>
    </citation>
    <scope>NUCLEOTIDE SEQUENCE</scope>
    <source>
        <strain evidence="3">DP4N28-2</strain>
    </source>
</reference>
<protein>
    <recommendedName>
        <fullName evidence="5">DUF4870 domain-containing protein</fullName>
    </recommendedName>
</protein>
<feature type="transmembrane region" description="Helical" evidence="2">
    <location>
        <begin position="87"/>
        <end position="117"/>
    </location>
</feature>
<organism evidence="3 4">
    <name type="scientific">Qipengyuania aquimaris</name>
    <dbReference type="NCBI Taxonomy" id="255984"/>
    <lineage>
        <taxon>Bacteria</taxon>
        <taxon>Pseudomonadati</taxon>
        <taxon>Pseudomonadota</taxon>
        <taxon>Alphaproteobacteria</taxon>
        <taxon>Sphingomonadales</taxon>
        <taxon>Erythrobacteraceae</taxon>
        <taxon>Qipengyuania</taxon>
    </lineage>
</organism>
<dbReference type="RefSeq" id="WP_221427092.1">
    <property type="nucleotide sequence ID" value="NZ_CP095080.1"/>
</dbReference>
<dbReference type="EMBL" id="JAHVKP010000001">
    <property type="protein sequence ID" value="MBY6218897.1"/>
    <property type="molecule type" value="Genomic_DNA"/>
</dbReference>
<comment type="caution">
    <text evidence="3">The sequence shown here is derived from an EMBL/GenBank/DDBJ whole genome shotgun (WGS) entry which is preliminary data.</text>
</comment>
<evidence type="ECO:0000313" key="4">
    <source>
        <dbReference type="Proteomes" id="UP000824927"/>
    </source>
</evidence>
<dbReference type="AlphaFoldDB" id="A0A9Q3S2P1"/>
<feature type="region of interest" description="Disordered" evidence="1">
    <location>
        <begin position="1"/>
        <end position="36"/>
    </location>
</feature>
<keyword evidence="2" id="KW-1133">Transmembrane helix</keyword>
<sequence length="142" mass="16094">MADDRSNLEGDRVRLGTQPPPVEERRRPPQPSQGFDANRPTIVSILYLASFVTGITGLIGIVLAHVWQGENDEEWMASHYSYLIRTFWYAFLAGIVATLLSIVFIGLLMFPIIAIWFGVRSVMSLMKAQRREPMPDPQTLLF</sequence>
<proteinExistence type="predicted"/>
<evidence type="ECO:0000256" key="2">
    <source>
        <dbReference type="SAM" id="Phobius"/>
    </source>
</evidence>
<evidence type="ECO:0000313" key="3">
    <source>
        <dbReference type="EMBL" id="MBY6218897.1"/>
    </source>
</evidence>
<name>A0A9Q3S2P1_9SPHN</name>
<feature type="transmembrane region" description="Helical" evidence="2">
    <location>
        <begin position="45"/>
        <end position="67"/>
    </location>
</feature>
<dbReference type="Proteomes" id="UP000824927">
    <property type="component" value="Unassembled WGS sequence"/>
</dbReference>
<evidence type="ECO:0000256" key="1">
    <source>
        <dbReference type="SAM" id="MobiDB-lite"/>
    </source>
</evidence>